<dbReference type="Pfam" id="PF08309">
    <property type="entry name" value="LVIVD"/>
    <property type="match status" value="6"/>
</dbReference>
<evidence type="ECO:0008006" key="4">
    <source>
        <dbReference type="Google" id="ProtNLM"/>
    </source>
</evidence>
<dbReference type="InterPro" id="IPR013211">
    <property type="entry name" value="LVIVD"/>
</dbReference>
<name>A0A1G1WXZ2_9BACT</name>
<feature type="transmembrane region" description="Helical" evidence="1">
    <location>
        <begin position="12"/>
        <end position="35"/>
    </location>
</feature>
<dbReference type="SUPFAM" id="SSF75011">
    <property type="entry name" value="3-carboxy-cis,cis-mucoante lactonizing enzyme"/>
    <property type="match status" value="1"/>
</dbReference>
<evidence type="ECO:0000256" key="1">
    <source>
        <dbReference type="SAM" id="Phobius"/>
    </source>
</evidence>
<keyword evidence="1" id="KW-0472">Membrane</keyword>
<keyword evidence="1" id="KW-1133">Transmembrane helix</keyword>
<keyword evidence="1" id="KW-0812">Transmembrane</keyword>
<comment type="caution">
    <text evidence="2">The sequence shown here is derived from an EMBL/GenBank/DDBJ whole genome shotgun (WGS) entry which is preliminary data.</text>
</comment>
<dbReference type="SUPFAM" id="SSF63825">
    <property type="entry name" value="YWTD domain"/>
    <property type="match status" value="1"/>
</dbReference>
<protein>
    <recommendedName>
        <fullName evidence="4">LVIVD repeat protein</fullName>
    </recommendedName>
</protein>
<proteinExistence type="predicted"/>
<evidence type="ECO:0000313" key="3">
    <source>
        <dbReference type="Proteomes" id="UP000179279"/>
    </source>
</evidence>
<organism evidence="2 3">
    <name type="scientific">Candidatus Woykebacteria bacterium RIFCSPLOWO2_01_FULL_41_12</name>
    <dbReference type="NCBI Taxonomy" id="1802604"/>
    <lineage>
        <taxon>Bacteria</taxon>
        <taxon>Candidatus Woykeibacteriota</taxon>
    </lineage>
</organism>
<accession>A0A1G1WXZ2</accession>
<dbReference type="AlphaFoldDB" id="A0A1G1WXZ2"/>
<reference evidence="2 3" key="1">
    <citation type="journal article" date="2016" name="Nat. Commun.">
        <title>Thousands of microbial genomes shed light on interconnected biogeochemical processes in an aquifer system.</title>
        <authorList>
            <person name="Anantharaman K."/>
            <person name="Brown C.T."/>
            <person name="Hug L.A."/>
            <person name="Sharon I."/>
            <person name="Castelle C.J."/>
            <person name="Probst A.J."/>
            <person name="Thomas B.C."/>
            <person name="Singh A."/>
            <person name="Wilkins M.J."/>
            <person name="Karaoz U."/>
            <person name="Brodie E.L."/>
            <person name="Williams K.H."/>
            <person name="Hubbard S.S."/>
            <person name="Banfield J.F."/>
        </authorList>
    </citation>
    <scope>NUCLEOTIDE SEQUENCE [LARGE SCALE GENOMIC DNA]</scope>
</reference>
<gene>
    <name evidence="2" type="ORF">A3A57_01925</name>
</gene>
<dbReference type="Proteomes" id="UP000179279">
    <property type="component" value="Unassembled WGS sequence"/>
</dbReference>
<sequence length="618" mass="65387">MKKRLTENGQALIEIVLTVAIASIVLTTLVTGFIVSREAFARSEKNLEASTILQKEMEAIRSIKEVGWNSFSAPGIYHVQQFGSAWVVVSGVVTESDYTRSFTVSDVCRTDANSTPVNCSDPGAIVDPSTKEINVDVSWSFFGTQSISSTFYLTRYFGNQVWTQTTQSDFNFGTHTNTVATNNFGGEVELGASTGGNWANPQVIGIENLPGNQNANDIFVDGNTAYIVTSSGTGAELYIYDVSDPTNPNLLGSLDIGGAGFGIVVADGYAYIANSNNNRELTIVDVTNPSSPNLAGIFNAPTGADGTGVTVSGNTAFLVTNNNTTGPGFEFYVVDITNKSSPSQIGGLNLNAAARDVSVFGNYIYIASTHNSQELQVINVSNPVASSFADTLDLAGNTDGRSVYVDSSTVYLSNNRLNIIDASNPNNVVLISNPNFTGTQLAVYAAGNFAFLGSSEAGAQFKVIDVTNQTNPTLFGSASLGGNGLGVHVLGDYAFVISANDTAEFQIIRGGIPGNPYQTGGVFESQTFDAGAAVSFNYLSINKSEPAGTSISTQIAINTDNITWIFVGPDGTSASFYTSSGSMPIQYVSGRYFRFRVFLSGDGNDTPILSEIRVNYSP</sequence>
<dbReference type="EMBL" id="MHDA01000011">
    <property type="protein sequence ID" value="OGY32636.1"/>
    <property type="molecule type" value="Genomic_DNA"/>
</dbReference>
<evidence type="ECO:0000313" key="2">
    <source>
        <dbReference type="EMBL" id="OGY32636.1"/>
    </source>
</evidence>